<protein>
    <recommendedName>
        <fullName evidence="2">Phage terminase large subunit C-terminal domain-containing protein</fullName>
    </recommendedName>
</protein>
<feature type="non-terminal residue" evidence="1">
    <location>
        <position position="1"/>
    </location>
</feature>
<proteinExistence type="predicted"/>
<sequence length="201" mass="22411">GLIYDMFDEGLHVWPFNQPMPAFVGYEYGLDYGYTNPTAITVHGIPEIEGDERDYDIQIEEVYEKGLIPQAVADAMLVLYKKYGRGRVWVDPSSPELIAVLCDNGIDAVPADNDVKTGIQKEQAAFDFTQGRTGAYITTNCIHTKSELASYCWRVRGKGVGARFLDEPNKAAGNDHLMDARRYRRMGHVGGRFKLPVMVGG</sequence>
<dbReference type="EMBL" id="BARU01041671">
    <property type="protein sequence ID" value="GAH77198.1"/>
    <property type="molecule type" value="Genomic_DNA"/>
</dbReference>
<reference evidence="1" key="1">
    <citation type="journal article" date="2014" name="Front. Microbiol.">
        <title>High frequency of phylogenetically diverse reductive dehalogenase-homologous genes in deep subseafloor sedimentary metagenomes.</title>
        <authorList>
            <person name="Kawai M."/>
            <person name="Futagami T."/>
            <person name="Toyoda A."/>
            <person name="Takaki Y."/>
            <person name="Nishi S."/>
            <person name="Hori S."/>
            <person name="Arai W."/>
            <person name="Tsubouchi T."/>
            <person name="Morono Y."/>
            <person name="Uchiyama I."/>
            <person name="Ito T."/>
            <person name="Fujiyama A."/>
            <person name="Inagaki F."/>
            <person name="Takami H."/>
        </authorList>
    </citation>
    <scope>NUCLEOTIDE SEQUENCE</scope>
    <source>
        <strain evidence="1">Expedition CK06-06</strain>
    </source>
</reference>
<evidence type="ECO:0008006" key="2">
    <source>
        <dbReference type="Google" id="ProtNLM"/>
    </source>
</evidence>
<name>X1K560_9ZZZZ</name>
<gene>
    <name evidence="1" type="ORF">S03H2_64190</name>
</gene>
<dbReference type="Gene3D" id="3.30.420.280">
    <property type="match status" value="1"/>
</dbReference>
<dbReference type="AlphaFoldDB" id="X1K560"/>
<accession>X1K560</accession>
<evidence type="ECO:0000313" key="1">
    <source>
        <dbReference type="EMBL" id="GAH77198.1"/>
    </source>
</evidence>
<organism evidence="1">
    <name type="scientific">marine sediment metagenome</name>
    <dbReference type="NCBI Taxonomy" id="412755"/>
    <lineage>
        <taxon>unclassified sequences</taxon>
        <taxon>metagenomes</taxon>
        <taxon>ecological metagenomes</taxon>
    </lineage>
</organism>
<comment type="caution">
    <text evidence="1">The sequence shown here is derived from an EMBL/GenBank/DDBJ whole genome shotgun (WGS) entry which is preliminary data.</text>
</comment>